<evidence type="ECO:0000256" key="7">
    <source>
        <dbReference type="ARBA" id="ARBA00022553"/>
    </source>
</evidence>
<dbReference type="EC" id="2.7.11.23" evidence="3"/>
<dbReference type="AlphaFoldDB" id="N6UM52"/>
<dbReference type="InterPro" id="IPR000719">
    <property type="entry name" value="Prot_kinase_dom"/>
</dbReference>
<feature type="binding site" evidence="21">
    <location>
        <position position="38"/>
    </location>
    <ligand>
        <name>ATP</name>
        <dbReference type="ChEBI" id="CHEBI:30616"/>
    </ligand>
</feature>
<accession>N6UM52</accession>
<protein>
    <recommendedName>
        <fullName evidence="5">Cyclin-dependent kinase 7</fullName>
        <ecNumber evidence="4">2.7.11.22</ecNumber>
        <ecNumber evidence="3">2.7.11.23</ecNumber>
    </recommendedName>
    <alternativeName>
        <fullName evidence="15">Cell division protein kinase 7</fullName>
    </alternativeName>
</protein>
<dbReference type="InterPro" id="IPR017441">
    <property type="entry name" value="Protein_kinase_ATP_BS"/>
</dbReference>
<feature type="binding site" evidence="20">
    <location>
        <position position="37"/>
    </location>
    <ligand>
        <name>ATP</name>
        <dbReference type="ChEBI" id="CHEBI:30616"/>
    </ligand>
</feature>
<dbReference type="GO" id="GO:0045944">
    <property type="term" value="P:positive regulation of transcription by RNA polymerase II"/>
    <property type="evidence" value="ECO:0007669"/>
    <property type="project" value="TreeGrafter"/>
</dbReference>
<evidence type="ECO:0000313" key="24">
    <source>
        <dbReference type="EMBL" id="ENN81756.1"/>
    </source>
</evidence>
<dbReference type="Proteomes" id="UP000019118">
    <property type="component" value="Unassembled WGS sequence"/>
</dbReference>
<comment type="subcellular location">
    <subcellularLocation>
        <location evidence="1">Nucleus</location>
    </subcellularLocation>
</comment>
<proteinExistence type="inferred from homology"/>
<comment type="catalytic activity">
    <reaction evidence="16">
        <text>L-threonyl-[protein] + ATP = O-phospho-L-threonyl-[protein] + ADP + H(+)</text>
        <dbReference type="Rhea" id="RHEA:46608"/>
        <dbReference type="Rhea" id="RHEA-COMP:11060"/>
        <dbReference type="Rhea" id="RHEA-COMP:11605"/>
        <dbReference type="ChEBI" id="CHEBI:15378"/>
        <dbReference type="ChEBI" id="CHEBI:30013"/>
        <dbReference type="ChEBI" id="CHEBI:30616"/>
        <dbReference type="ChEBI" id="CHEBI:61977"/>
        <dbReference type="ChEBI" id="CHEBI:456216"/>
        <dbReference type="EC" id="2.7.11.22"/>
    </reaction>
</comment>
<dbReference type="SUPFAM" id="SSF56112">
    <property type="entry name" value="Protein kinase-like (PK-like)"/>
    <property type="match status" value="1"/>
</dbReference>
<dbReference type="PROSITE" id="PS50011">
    <property type="entry name" value="PROTEIN_KINASE_DOM"/>
    <property type="match status" value="1"/>
</dbReference>
<keyword evidence="11" id="KW-0418">Kinase</keyword>
<dbReference type="Gene3D" id="3.30.200.20">
    <property type="entry name" value="Phosphorylase Kinase, domain 1"/>
    <property type="match status" value="1"/>
</dbReference>
<dbReference type="InterPro" id="IPR050108">
    <property type="entry name" value="CDK"/>
</dbReference>
<dbReference type="PROSITE" id="PS00107">
    <property type="entry name" value="PROTEIN_KINASE_ATP"/>
    <property type="match status" value="1"/>
</dbReference>
<keyword evidence="10 20" id="KW-0547">Nucleotide-binding</keyword>
<dbReference type="PROSITE" id="PS00108">
    <property type="entry name" value="PROTEIN_KINASE_ST"/>
    <property type="match status" value="1"/>
</dbReference>
<evidence type="ECO:0000256" key="16">
    <source>
        <dbReference type="ARBA" id="ARBA00047811"/>
    </source>
</evidence>
<dbReference type="InterPro" id="IPR011009">
    <property type="entry name" value="Kinase-like_dom_sf"/>
</dbReference>
<keyword evidence="8" id="KW-0132">Cell division</keyword>
<evidence type="ECO:0000256" key="8">
    <source>
        <dbReference type="ARBA" id="ARBA00022618"/>
    </source>
</evidence>
<dbReference type="SMART" id="SM00220">
    <property type="entry name" value="S_TKc"/>
    <property type="match status" value="1"/>
</dbReference>
<dbReference type="PANTHER" id="PTHR24056:SF0">
    <property type="entry name" value="CYCLIN-DEPENDENT KINASE 7"/>
    <property type="match status" value="1"/>
</dbReference>
<evidence type="ECO:0000256" key="12">
    <source>
        <dbReference type="ARBA" id="ARBA00022840"/>
    </source>
</evidence>
<evidence type="ECO:0000256" key="18">
    <source>
        <dbReference type="ARBA" id="ARBA00049280"/>
    </source>
</evidence>
<keyword evidence="13" id="KW-0539">Nucleus</keyword>
<evidence type="ECO:0000313" key="28">
    <source>
        <dbReference type="Proteomes" id="UP000030742"/>
    </source>
</evidence>
<reference evidence="26" key="2">
    <citation type="submission" date="2024-08" db="UniProtKB">
        <authorList>
            <consortium name="EnsemblMetazoa"/>
        </authorList>
    </citation>
    <scope>IDENTIFICATION</scope>
</reference>
<dbReference type="HOGENOM" id="CLU_000288_181_1_1"/>
<dbReference type="STRING" id="77166.N6UM52"/>
<keyword evidence="6 22" id="KW-0723">Serine/threonine-protein kinase</keyword>
<dbReference type="EMBL" id="KB632165">
    <property type="protein sequence ID" value="ERL89283.1"/>
    <property type="molecule type" value="Genomic_DNA"/>
</dbReference>
<evidence type="ECO:0000256" key="11">
    <source>
        <dbReference type="ARBA" id="ARBA00022777"/>
    </source>
</evidence>
<dbReference type="InterPro" id="IPR008271">
    <property type="entry name" value="Ser/Thr_kinase_AS"/>
</dbReference>
<evidence type="ECO:0000313" key="26">
    <source>
        <dbReference type="EnsemblMetazoa" id="XP_019772983.1"/>
    </source>
</evidence>
<evidence type="ECO:0000256" key="4">
    <source>
        <dbReference type="ARBA" id="ARBA00012425"/>
    </source>
</evidence>
<dbReference type="OrthoDB" id="1732493at2759"/>
<feature type="binding site" evidence="20">
    <location>
        <begin position="14"/>
        <end position="22"/>
    </location>
    <ligand>
        <name>ATP</name>
        <dbReference type="ChEBI" id="CHEBI:30616"/>
    </ligand>
</feature>
<evidence type="ECO:0000256" key="9">
    <source>
        <dbReference type="ARBA" id="ARBA00022679"/>
    </source>
</evidence>
<evidence type="ECO:0000256" key="2">
    <source>
        <dbReference type="ARBA" id="ARBA00006485"/>
    </source>
</evidence>
<comment type="catalytic activity">
    <reaction evidence="18">
        <text>[DNA-directed RNA polymerase] + ATP = phospho-[DNA-directed RNA polymerase] + ADP + H(+)</text>
        <dbReference type="Rhea" id="RHEA:10216"/>
        <dbReference type="Rhea" id="RHEA-COMP:11321"/>
        <dbReference type="Rhea" id="RHEA-COMP:11322"/>
        <dbReference type="ChEBI" id="CHEBI:15378"/>
        <dbReference type="ChEBI" id="CHEBI:30616"/>
        <dbReference type="ChEBI" id="CHEBI:43176"/>
        <dbReference type="ChEBI" id="CHEBI:68546"/>
        <dbReference type="ChEBI" id="CHEBI:456216"/>
        <dbReference type="EC" id="2.7.11.23"/>
    </reaction>
</comment>
<dbReference type="GO" id="GO:0005737">
    <property type="term" value="C:cytoplasm"/>
    <property type="evidence" value="ECO:0007669"/>
    <property type="project" value="TreeGrafter"/>
</dbReference>
<dbReference type="FunFam" id="1.10.510.10:FF:000097">
    <property type="entry name" value="Putative cyclin-dependent kinase 7"/>
    <property type="match status" value="1"/>
</dbReference>
<feature type="domain" description="Protein kinase" evidence="23">
    <location>
        <begin position="8"/>
        <end position="291"/>
    </location>
</feature>
<dbReference type="FunFam" id="3.30.200.20:FF:000190">
    <property type="entry name" value="Putative cyclin-dependent kinase 7"/>
    <property type="match status" value="1"/>
</dbReference>
<dbReference type="GO" id="GO:0070985">
    <property type="term" value="C:transcription factor TFIIK complex"/>
    <property type="evidence" value="ECO:0007669"/>
    <property type="project" value="InterPro"/>
</dbReference>
<evidence type="ECO:0000256" key="14">
    <source>
        <dbReference type="ARBA" id="ARBA00023306"/>
    </source>
</evidence>
<keyword evidence="7" id="KW-0597">Phosphoprotein</keyword>
<evidence type="ECO:0000256" key="13">
    <source>
        <dbReference type="ARBA" id="ARBA00023242"/>
    </source>
</evidence>
<evidence type="ECO:0000256" key="17">
    <source>
        <dbReference type="ARBA" id="ARBA00048367"/>
    </source>
</evidence>
<evidence type="ECO:0000313" key="25">
    <source>
        <dbReference type="EMBL" id="ERL89283.1"/>
    </source>
</evidence>
<feature type="active site" description="Proton acceptor" evidence="19">
    <location>
        <position position="133"/>
    </location>
</feature>
<dbReference type="GO" id="GO:0004693">
    <property type="term" value="F:cyclin-dependent protein serine/threonine kinase activity"/>
    <property type="evidence" value="ECO:0007669"/>
    <property type="project" value="UniProtKB-EC"/>
</dbReference>
<dbReference type="GO" id="GO:0051301">
    <property type="term" value="P:cell division"/>
    <property type="evidence" value="ECO:0007669"/>
    <property type="project" value="UniProtKB-KW"/>
</dbReference>
<keyword evidence="12 20" id="KW-0067">ATP-binding</keyword>
<evidence type="ECO:0000256" key="10">
    <source>
        <dbReference type="ARBA" id="ARBA00022741"/>
    </source>
</evidence>
<evidence type="ECO:0000256" key="19">
    <source>
        <dbReference type="PIRSR" id="PIRSR637770-1"/>
    </source>
</evidence>
<dbReference type="GO" id="GO:0005524">
    <property type="term" value="F:ATP binding"/>
    <property type="evidence" value="ECO:0007669"/>
    <property type="project" value="UniProtKB-UniRule"/>
</dbReference>
<name>N6UM52_DENPD</name>
<dbReference type="CDD" id="cd07841">
    <property type="entry name" value="STKc_CDK7"/>
    <property type="match status" value="1"/>
</dbReference>
<dbReference type="GO" id="GO:0008353">
    <property type="term" value="F:RNA polymerase II CTD heptapeptide repeat kinase activity"/>
    <property type="evidence" value="ECO:0007669"/>
    <property type="project" value="UniProtKB-EC"/>
</dbReference>
<evidence type="ECO:0000256" key="6">
    <source>
        <dbReference type="ARBA" id="ARBA00022527"/>
    </source>
</evidence>
<feature type="non-terminal residue" evidence="24">
    <location>
        <position position="1"/>
    </location>
</feature>
<keyword evidence="27" id="KW-1185">Reference proteome</keyword>
<keyword evidence="14" id="KW-0131">Cell cycle</keyword>
<dbReference type="InterPro" id="IPR037770">
    <property type="entry name" value="CDK7"/>
</dbReference>
<dbReference type="EMBL" id="KB740064">
    <property type="protein sequence ID" value="ENN81756.1"/>
    <property type="molecule type" value="Genomic_DNA"/>
</dbReference>
<evidence type="ECO:0000256" key="22">
    <source>
        <dbReference type="RuleBase" id="RU000304"/>
    </source>
</evidence>
<dbReference type="EC" id="2.7.11.22" evidence="4"/>
<dbReference type="KEGG" id="dpa:109546458"/>
<dbReference type="Gene3D" id="1.10.510.10">
    <property type="entry name" value="Transferase(Phosphotransferase) domain 1"/>
    <property type="match status" value="1"/>
</dbReference>
<sequence length="339" mass="38069">MENKNVRYEKIEFLGEGQFATVFKAKDVKTDKIVAVKKIKLGSREEAQDGINRTALREIKLLQELHHDNLIGLLDVFGHMSNVSLVFDFMDTDLEVIIKDNTIILTTANIKSYILQTLQGLEYLHVNWILHRDLKPNNLLVDASGVLKIGDFGLAKLYGSPNRINTHQVVTRWYRPPELLFGAKQYGTCIDIWAVGCILAELLLRVPLFPGESDLDQLTKIFGVFGNPTEDNWPGVKSLSDYIEFKTFPPIPLKSIFTAAGDDLLHVIESMLVLNPIARKTSTACLKLPFFSNKPAPTAGCKLPLPQNIRKLAEIERLSLKRKLLDSAEGGTLSKRLFT</sequence>
<dbReference type="Pfam" id="PF00069">
    <property type="entry name" value="Pkinase"/>
    <property type="match status" value="1"/>
</dbReference>
<dbReference type="Proteomes" id="UP000030742">
    <property type="component" value="Unassembled WGS sequence"/>
</dbReference>
<comment type="similarity">
    <text evidence="2">Belongs to the protein kinase superfamily. CMGC Ser/Thr protein kinase family. CDC2/CDKX subfamily.</text>
</comment>
<evidence type="ECO:0000256" key="15">
    <source>
        <dbReference type="ARBA" id="ARBA00029738"/>
    </source>
</evidence>
<evidence type="ECO:0000259" key="23">
    <source>
        <dbReference type="PROSITE" id="PS50011"/>
    </source>
</evidence>
<evidence type="ECO:0000256" key="5">
    <source>
        <dbReference type="ARBA" id="ARBA00013901"/>
    </source>
</evidence>
<evidence type="ECO:0000313" key="27">
    <source>
        <dbReference type="Proteomes" id="UP000019118"/>
    </source>
</evidence>
<dbReference type="PANTHER" id="PTHR24056">
    <property type="entry name" value="CELL DIVISION PROTEIN KINASE"/>
    <property type="match status" value="1"/>
</dbReference>
<organism evidence="24">
    <name type="scientific">Dendroctonus ponderosae</name>
    <name type="common">Mountain pine beetle</name>
    <dbReference type="NCBI Taxonomy" id="77166"/>
    <lineage>
        <taxon>Eukaryota</taxon>
        <taxon>Metazoa</taxon>
        <taxon>Ecdysozoa</taxon>
        <taxon>Arthropoda</taxon>
        <taxon>Hexapoda</taxon>
        <taxon>Insecta</taxon>
        <taxon>Pterygota</taxon>
        <taxon>Neoptera</taxon>
        <taxon>Endopterygota</taxon>
        <taxon>Coleoptera</taxon>
        <taxon>Polyphaga</taxon>
        <taxon>Cucujiformia</taxon>
        <taxon>Curculionidae</taxon>
        <taxon>Scolytinae</taxon>
        <taxon>Dendroctonus</taxon>
    </lineage>
</organism>
<evidence type="ECO:0000256" key="1">
    <source>
        <dbReference type="ARBA" id="ARBA00004123"/>
    </source>
</evidence>
<dbReference type="OMA" id="GIHHCHR"/>
<evidence type="ECO:0000256" key="21">
    <source>
        <dbReference type="PROSITE-ProRule" id="PRU10141"/>
    </source>
</evidence>
<dbReference type="EnsemblMetazoa" id="XM_019917424.1">
    <property type="protein sequence ID" value="XP_019772983.1"/>
    <property type="gene ID" value="LOC109546458"/>
</dbReference>
<gene>
    <name evidence="25" type="ORF">D910_06656</name>
    <name evidence="24" type="ORF">YQE_01849</name>
</gene>
<reference evidence="27 28" key="1">
    <citation type="journal article" date="2013" name="Genome Biol.">
        <title>Draft genome of the mountain pine beetle, Dendroctonus ponderosae Hopkins, a major forest pest.</title>
        <authorList>
            <person name="Keeling C.I."/>
            <person name="Yuen M.M."/>
            <person name="Liao N.Y."/>
            <person name="Docking T.R."/>
            <person name="Chan S.K."/>
            <person name="Taylor G.A."/>
            <person name="Palmquist D.L."/>
            <person name="Jackman S.D."/>
            <person name="Nguyen A."/>
            <person name="Li M."/>
            <person name="Henderson H."/>
            <person name="Janes J.K."/>
            <person name="Zhao Y."/>
            <person name="Pandoh P."/>
            <person name="Moore R."/>
            <person name="Sperling F.A."/>
            <person name="Huber D.P."/>
            <person name="Birol I."/>
            <person name="Jones S.J."/>
            <person name="Bohlmann J."/>
        </authorList>
    </citation>
    <scope>NUCLEOTIDE SEQUENCE</scope>
</reference>
<comment type="catalytic activity">
    <reaction evidence="17">
        <text>L-seryl-[protein] + ATP = O-phospho-L-seryl-[protein] + ADP + H(+)</text>
        <dbReference type="Rhea" id="RHEA:17989"/>
        <dbReference type="Rhea" id="RHEA-COMP:9863"/>
        <dbReference type="Rhea" id="RHEA-COMP:11604"/>
        <dbReference type="ChEBI" id="CHEBI:15378"/>
        <dbReference type="ChEBI" id="CHEBI:29999"/>
        <dbReference type="ChEBI" id="CHEBI:30616"/>
        <dbReference type="ChEBI" id="CHEBI:83421"/>
        <dbReference type="ChEBI" id="CHEBI:456216"/>
        <dbReference type="EC" id="2.7.11.22"/>
    </reaction>
</comment>
<keyword evidence="9" id="KW-0808">Transferase</keyword>
<evidence type="ECO:0000256" key="20">
    <source>
        <dbReference type="PIRSR" id="PIRSR637770-2"/>
    </source>
</evidence>
<evidence type="ECO:0000256" key="3">
    <source>
        <dbReference type="ARBA" id="ARBA00012409"/>
    </source>
</evidence>